<reference evidence="1" key="1">
    <citation type="submission" date="2018-06" db="EMBL/GenBank/DDBJ databases">
        <authorList>
            <consortium name="Pathogen Informatics"/>
            <person name="Doyle S."/>
        </authorList>
    </citation>
    <scope>NUCLEOTIDE SEQUENCE</scope>
    <source>
        <strain evidence="1">NCTC13307</strain>
    </source>
</reference>
<protein>
    <submittedName>
        <fullName evidence="1">Uncharacterized protein</fullName>
    </submittedName>
</protein>
<name>A0A381I7G5_CLODI</name>
<proteinExistence type="predicted"/>
<sequence length="57" mass="6385">MSDLEEYTKCPSETSIQLNNFSFEQSYPLELYSILFLDLAYLGSGTGIAESSDFVYG</sequence>
<accession>A0A381I7G5</accession>
<evidence type="ECO:0000313" key="1">
    <source>
        <dbReference type="EMBL" id="SUY22108.1"/>
    </source>
</evidence>
<dbReference type="AlphaFoldDB" id="A0A381I7G5"/>
<organism evidence="1">
    <name type="scientific">Clostridioides difficile</name>
    <name type="common">Peptoclostridium difficile</name>
    <dbReference type="NCBI Taxonomy" id="1496"/>
    <lineage>
        <taxon>Bacteria</taxon>
        <taxon>Bacillati</taxon>
        <taxon>Bacillota</taxon>
        <taxon>Clostridia</taxon>
        <taxon>Peptostreptococcales</taxon>
        <taxon>Peptostreptococcaceae</taxon>
        <taxon>Clostridioides</taxon>
    </lineage>
</organism>
<gene>
    <name evidence="1" type="ORF">NCTC13307_01030</name>
</gene>
<dbReference type="EMBL" id="UFWD01000001">
    <property type="protein sequence ID" value="SUY22108.1"/>
    <property type="molecule type" value="Genomic_DNA"/>
</dbReference>